<feature type="chain" id="PRO_5010319457" description="Lipoprotein" evidence="1">
    <location>
        <begin position="26"/>
        <end position="308"/>
    </location>
</feature>
<dbReference type="STRING" id="1302689.RG47T_1335"/>
<comment type="caution">
    <text evidence="2">The sequence shown here is derived from an EMBL/GenBank/DDBJ whole genome shotgun (WGS) entry which is preliminary data.</text>
</comment>
<sequence length="308" mass="34877">MKKIILLTCLTLAAFAQCYSQAVKADHIFTYQTFDAEILNFIPVKRENVTEKDFNYALHILNETKSSKAGNSDKLNVADFWNITSAFIGLKEPAINIEIAFKKAIALDASTVCSYVQMLGAAKLEKAIPETFQPFYANCLKNTNVKNEKFNAKQYADDNKLDAKLVLLMDTINSNDQRYRKITPLDAVKQHPLDLKARHSIDSLHAIYKTYIGRSLVGEKYEAVMWSVIQHSPDNATDTKMMEKYLPDVSKAVDTKELPITPLKMLIDRIYTIKYQYQIFGSQSGNSGSVPMAKDEVILAVKKKYHIQ</sequence>
<evidence type="ECO:0008006" key="4">
    <source>
        <dbReference type="Google" id="ProtNLM"/>
    </source>
</evidence>
<dbReference type="RefSeq" id="WP_074488662.1">
    <property type="nucleotide sequence ID" value="NZ_FPAM01000002.1"/>
</dbReference>
<protein>
    <recommendedName>
        <fullName evidence="4">Lipoprotein</fullName>
    </recommendedName>
</protein>
<keyword evidence="3" id="KW-1185">Reference proteome</keyword>
<dbReference type="AlphaFoldDB" id="A0A1Q5ZVV2"/>
<evidence type="ECO:0000313" key="3">
    <source>
        <dbReference type="Proteomes" id="UP000186720"/>
    </source>
</evidence>
<dbReference type="Proteomes" id="UP000186720">
    <property type="component" value="Unassembled WGS sequence"/>
</dbReference>
<dbReference type="OrthoDB" id="1164858at2"/>
<feature type="signal peptide" evidence="1">
    <location>
        <begin position="1"/>
        <end position="25"/>
    </location>
</feature>
<reference evidence="2 3" key="1">
    <citation type="submission" date="2016-11" db="EMBL/GenBank/DDBJ databases">
        <title>Whole Genome Sequencing of Mucilaginibacter polytrichastri RG4-7(T) isolated from the moss sample.</title>
        <authorList>
            <person name="Li Y."/>
        </authorList>
    </citation>
    <scope>NUCLEOTIDE SEQUENCE [LARGE SCALE GENOMIC DNA]</scope>
    <source>
        <strain evidence="2 3">RG4-7</strain>
    </source>
</reference>
<keyword evidence="1" id="KW-0732">Signal</keyword>
<organism evidence="2 3">
    <name type="scientific">Mucilaginibacter polytrichastri</name>
    <dbReference type="NCBI Taxonomy" id="1302689"/>
    <lineage>
        <taxon>Bacteria</taxon>
        <taxon>Pseudomonadati</taxon>
        <taxon>Bacteroidota</taxon>
        <taxon>Sphingobacteriia</taxon>
        <taxon>Sphingobacteriales</taxon>
        <taxon>Sphingobacteriaceae</taxon>
        <taxon>Mucilaginibacter</taxon>
    </lineage>
</organism>
<evidence type="ECO:0000256" key="1">
    <source>
        <dbReference type="SAM" id="SignalP"/>
    </source>
</evidence>
<gene>
    <name evidence="2" type="ORF">RG47T_1335</name>
</gene>
<dbReference type="EMBL" id="MPPL01000001">
    <property type="protein sequence ID" value="OKS85889.1"/>
    <property type="molecule type" value="Genomic_DNA"/>
</dbReference>
<accession>A0A1Q5ZVV2</accession>
<evidence type="ECO:0000313" key="2">
    <source>
        <dbReference type="EMBL" id="OKS85889.1"/>
    </source>
</evidence>
<name>A0A1Q5ZVV2_9SPHI</name>
<proteinExistence type="predicted"/>